<organism evidence="1 2">
    <name type="scientific">Candidatus Kaiserbacteria bacterium CG_4_9_14_0_2_um_filter_41_32</name>
    <dbReference type="NCBI Taxonomy" id="1974601"/>
    <lineage>
        <taxon>Bacteria</taxon>
        <taxon>Candidatus Kaiseribacteriota</taxon>
    </lineage>
</organism>
<comment type="caution">
    <text evidence="1">The sequence shown here is derived from an EMBL/GenBank/DDBJ whole genome shotgun (WGS) entry which is preliminary data.</text>
</comment>
<evidence type="ECO:0000313" key="1">
    <source>
        <dbReference type="EMBL" id="PJC55881.1"/>
    </source>
</evidence>
<dbReference type="Proteomes" id="UP000230391">
    <property type="component" value="Unassembled WGS sequence"/>
</dbReference>
<sequence>MNTFEKGQIKILVYRDDAEAVWYATALELNLTIDGDDKNSVILELDRAITEYVDSARVIGSVSLLNQSPDPELLALWQAKISSVSEDAGISSPYTIHLAATESLVYG</sequence>
<dbReference type="AlphaFoldDB" id="A0A2M8FE64"/>
<protein>
    <submittedName>
        <fullName evidence="1">Uncharacterized protein</fullName>
    </submittedName>
</protein>
<reference evidence="2" key="1">
    <citation type="submission" date="2017-09" db="EMBL/GenBank/DDBJ databases">
        <title>Depth-based differentiation of microbial function through sediment-hosted aquifers and enrichment of novel symbionts in the deep terrestrial subsurface.</title>
        <authorList>
            <person name="Probst A.J."/>
            <person name="Ladd B."/>
            <person name="Jarett J.K."/>
            <person name="Geller-Mcgrath D.E."/>
            <person name="Sieber C.M.K."/>
            <person name="Emerson J.B."/>
            <person name="Anantharaman K."/>
            <person name="Thomas B.C."/>
            <person name="Malmstrom R."/>
            <person name="Stieglmeier M."/>
            <person name="Klingl A."/>
            <person name="Woyke T."/>
            <person name="Ryan C.M."/>
            <person name="Banfield J.F."/>
        </authorList>
    </citation>
    <scope>NUCLEOTIDE SEQUENCE [LARGE SCALE GENOMIC DNA]</scope>
</reference>
<evidence type="ECO:0000313" key="2">
    <source>
        <dbReference type="Proteomes" id="UP000230391"/>
    </source>
</evidence>
<gene>
    <name evidence="1" type="ORF">CO026_03325</name>
</gene>
<dbReference type="EMBL" id="PFRD01000120">
    <property type="protein sequence ID" value="PJC55881.1"/>
    <property type="molecule type" value="Genomic_DNA"/>
</dbReference>
<accession>A0A2M8FE64</accession>
<proteinExistence type="predicted"/>
<name>A0A2M8FE64_9BACT</name>